<dbReference type="GO" id="GO:0003676">
    <property type="term" value="F:nucleic acid binding"/>
    <property type="evidence" value="ECO:0007669"/>
    <property type="project" value="InterPro"/>
</dbReference>
<feature type="region of interest" description="Disordered" evidence="1">
    <location>
        <begin position="159"/>
        <end position="191"/>
    </location>
</feature>
<dbReference type="InterPro" id="IPR001584">
    <property type="entry name" value="Integrase_cat-core"/>
</dbReference>
<feature type="domain" description="Integrase catalytic" evidence="2">
    <location>
        <begin position="1"/>
        <end position="123"/>
    </location>
</feature>
<protein>
    <recommendedName>
        <fullName evidence="2">Integrase catalytic domain-containing protein</fullName>
    </recommendedName>
</protein>
<dbReference type="GO" id="GO:0015074">
    <property type="term" value="P:DNA integration"/>
    <property type="evidence" value="ECO:0007669"/>
    <property type="project" value="InterPro"/>
</dbReference>
<dbReference type="InterPro" id="IPR036397">
    <property type="entry name" value="RNaseH_sf"/>
</dbReference>
<dbReference type="PROSITE" id="PS50994">
    <property type="entry name" value="INTEGRASE"/>
    <property type="match status" value="1"/>
</dbReference>
<feature type="compositionally biased region" description="Basic and acidic residues" evidence="1">
    <location>
        <begin position="159"/>
        <end position="171"/>
    </location>
</feature>
<sequence length="191" mass="21106">MNSPAGTNLGGSIGLIHHLSAFFATFGVPEELSSDGGPEFSAGRTADFLRLWQVKHRMSSVGFPQSNGRAEVAVKTAKRLLVSNTGPTGNLDHDRFRRAMLHLLNTPDPDCDLSPTQIIFVRPLRDSLSFVNRLEKFSNPHIRPLWRQAWAAKEEALRTRMARTTESERTHTTASPSHSRGGGVPPEPSWL</sequence>
<dbReference type="EMBL" id="HAEF01015220">
    <property type="protein sequence ID" value="SBR56379.1"/>
    <property type="molecule type" value="Transcribed_RNA"/>
</dbReference>
<dbReference type="InterPro" id="IPR012337">
    <property type="entry name" value="RNaseH-like_sf"/>
</dbReference>
<dbReference type="PANTHER" id="PTHR37984">
    <property type="entry name" value="PROTEIN CBG26694"/>
    <property type="match status" value="1"/>
</dbReference>
<proteinExistence type="predicted"/>
<dbReference type="Gene3D" id="3.30.420.10">
    <property type="entry name" value="Ribonuclease H-like superfamily/Ribonuclease H"/>
    <property type="match status" value="1"/>
</dbReference>
<dbReference type="SUPFAM" id="SSF53098">
    <property type="entry name" value="Ribonuclease H-like"/>
    <property type="match status" value="1"/>
</dbReference>
<evidence type="ECO:0000256" key="1">
    <source>
        <dbReference type="SAM" id="MobiDB-lite"/>
    </source>
</evidence>
<name>A0A1A8MJ20_9TELE</name>
<dbReference type="InterPro" id="IPR050951">
    <property type="entry name" value="Retrovirus_Pol_polyprotein"/>
</dbReference>
<organism evidence="3">
    <name type="scientific">Nothobranchius pienaari</name>
    <dbReference type="NCBI Taxonomy" id="704102"/>
    <lineage>
        <taxon>Eukaryota</taxon>
        <taxon>Metazoa</taxon>
        <taxon>Chordata</taxon>
        <taxon>Craniata</taxon>
        <taxon>Vertebrata</taxon>
        <taxon>Euteleostomi</taxon>
        <taxon>Actinopterygii</taxon>
        <taxon>Neopterygii</taxon>
        <taxon>Teleostei</taxon>
        <taxon>Neoteleostei</taxon>
        <taxon>Acanthomorphata</taxon>
        <taxon>Ovalentaria</taxon>
        <taxon>Atherinomorphae</taxon>
        <taxon>Cyprinodontiformes</taxon>
        <taxon>Nothobranchiidae</taxon>
        <taxon>Nothobranchius</taxon>
    </lineage>
</organism>
<reference evidence="3" key="2">
    <citation type="submission" date="2016-06" db="EMBL/GenBank/DDBJ databases">
        <title>The genome of a short-lived fish provides insights into sex chromosome evolution and the genetic control of aging.</title>
        <authorList>
            <person name="Reichwald K."/>
            <person name="Felder M."/>
            <person name="Petzold A."/>
            <person name="Koch P."/>
            <person name="Groth M."/>
            <person name="Platzer M."/>
        </authorList>
    </citation>
    <scope>NUCLEOTIDE SEQUENCE</scope>
    <source>
        <tissue evidence="3">Brain</tissue>
    </source>
</reference>
<gene>
    <name evidence="3" type="primary">BX640584.1</name>
</gene>
<dbReference type="PANTHER" id="PTHR37984:SF7">
    <property type="entry name" value="INTEGRASE CATALYTIC DOMAIN-CONTAINING PROTEIN"/>
    <property type="match status" value="1"/>
</dbReference>
<reference evidence="3" key="1">
    <citation type="submission" date="2016-05" db="EMBL/GenBank/DDBJ databases">
        <authorList>
            <person name="Lavstsen T."/>
            <person name="Jespersen J.S."/>
        </authorList>
    </citation>
    <scope>NUCLEOTIDE SEQUENCE</scope>
    <source>
        <tissue evidence="3">Brain</tissue>
    </source>
</reference>
<evidence type="ECO:0000259" key="2">
    <source>
        <dbReference type="PROSITE" id="PS50994"/>
    </source>
</evidence>
<evidence type="ECO:0000313" key="3">
    <source>
        <dbReference type="EMBL" id="SBR56379.1"/>
    </source>
</evidence>
<dbReference type="AlphaFoldDB" id="A0A1A8MJ20"/>
<accession>A0A1A8MJ20</accession>